<reference evidence="2" key="3">
    <citation type="journal article" date="2023" name="Int. J. Syst. Evol. Microbiol.">
        <title>Sellimonas catena sp. nov., isolated from human faeces.</title>
        <authorList>
            <person name="Hisatomi A."/>
            <person name="Ohkuma M."/>
            <person name="Sakamoto M."/>
        </authorList>
    </citation>
    <scope>NUCLEOTIDE SEQUENCE</scope>
    <source>
        <strain evidence="2">18CBH55</strain>
    </source>
</reference>
<gene>
    <name evidence="2" type="ORF">Selli2_34960</name>
</gene>
<keyword evidence="1" id="KW-0472">Membrane</keyword>
<organism evidence="2 3">
    <name type="scientific">Sellimonas catena</name>
    <dbReference type="NCBI Taxonomy" id="2994035"/>
    <lineage>
        <taxon>Bacteria</taxon>
        <taxon>Bacillati</taxon>
        <taxon>Bacillota</taxon>
        <taxon>Clostridia</taxon>
        <taxon>Lachnospirales</taxon>
        <taxon>Lachnospiraceae</taxon>
        <taxon>Sellimonas</taxon>
    </lineage>
</organism>
<evidence type="ECO:0000256" key="1">
    <source>
        <dbReference type="SAM" id="Phobius"/>
    </source>
</evidence>
<feature type="transmembrane region" description="Helical" evidence="1">
    <location>
        <begin position="56"/>
        <end position="75"/>
    </location>
</feature>
<evidence type="ECO:0000313" key="3">
    <source>
        <dbReference type="Proteomes" id="UP001145094"/>
    </source>
</evidence>
<keyword evidence="1" id="KW-0812">Transmembrane</keyword>
<accession>A0A9W6CJ16</accession>
<dbReference type="AlphaFoldDB" id="A0A9W6CJ16"/>
<name>A0A9W6CJ16_9FIRM</name>
<dbReference type="EMBL" id="BSCH01000035">
    <property type="protein sequence ID" value="GLG92069.1"/>
    <property type="molecule type" value="Genomic_DNA"/>
</dbReference>
<keyword evidence="1" id="KW-1133">Transmembrane helix</keyword>
<sequence length="149" mass="17725">MWELFQSLFEKAVWFLKLYVIEYRYLVAFLACFVFLYILFMHWLNIRLFRILREPVAIICLVVEIVAIAYFTIFFREQGESHTYELELFWSYKKWILEGSVAFGLEILNNKYYKGSGTVKFSQILASSSEGVNAITLLFEKSLTFFVMI</sequence>
<evidence type="ECO:0000313" key="2">
    <source>
        <dbReference type="EMBL" id="GLG92069.1"/>
    </source>
</evidence>
<proteinExistence type="predicted"/>
<dbReference type="RefSeq" id="WP_281845974.1">
    <property type="nucleotide sequence ID" value="NZ_BSCH01000035.1"/>
</dbReference>
<reference evidence="2" key="1">
    <citation type="submission" date="2022-11" db="EMBL/GenBank/DDBJ databases">
        <title>Draft genome sequence of Sellimonas catena strain 18CBH55.</title>
        <authorList>
            <person name="Atsushi H."/>
            <person name="Moriya O."/>
            <person name="Mitsuo S."/>
        </authorList>
    </citation>
    <scope>NUCLEOTIDE SEQUENCE</scope>
    <source>
        <strain evidence="2">18CBH55</strain>
    </source>
</reference>
<protein>
    <submittedName>
        <fullName evidence="2">Uncharacterized protein</fullName>
    </submittedName>
</protein>
<comment type="caution">
    <text evidence="2">The sequence shown here is derived from an EMBL/GenBank/DDBJ whole genome shotgun (WGS) entry which is preliminary data.</text>
</comment>
<feature type="transmembrane region" description="Helical" evidence="1">
    <location>
        <begin position="23"/>
        <end position="44"/>
    </location>
</feature>
<dbReference type="Proteomes" id="UP001145094">
    <property type="component" value="Unassembled WGS sequence"/>
</dbReference>
<reference evidence="2" key="2">
    <citation type="submission" date="2022-11" db="EMBL/GenBank/DDBJ databases">
        <title>Draft genome sequence of Sellimonas catena strain 18CBH55.</title>
        <authorList>
            <person name="Hisatomi A."/>
            <person name="Ohkuma M."/>
            <person name="Sakamoto M."/>
        </authorList>
    </citation>
    <scope>NUCLEOTIDE SEQUENCE</scope>
    <source>
        <strain evidence="2">18CBH55</strain>
    </source>
</reference>